<dbReference type="Proteomes" id="UP000177371">
    <property type="component" value="Unassembled WGS sequence"/>
</dbReference>
<proteinExistence type="predicted"/>
<evidence type="ECO:0000313" key="2">
    <source>
        <dbReference type="Proteomes" id="UP000177371"/>
    </source>
</evidence>
<gene>
    <name evidence="1" type="ORF">A2W32_03555</name>
</gene>
<organism evidence="1 2">
    <name type="scientific">candidate division WWE3 bacterium RBG_16_37_10</name>
    <dbReference type="NCBI Taxonomy" id="1802610"/>
    <lineage>
        <taxon>Bacteria</taxon>
        <taxon>Katanobacteria</taxon>
    </lineage>
</organism>
<dbReference type="STRING" id="1802610.A2W32_03555"/>
<evidence type="ECO:0000313" key="1">
    <source>
        <dbReference type="EMBL" id="OGC48265.1"/>
    </source>
</evidence>
<dbReference type="AlphaFoldDB" id="A0A1F4UTI4"/>
<sequence>MIEAVTSPKYWDYSDFEKATCVLTTFGPGVFVPAYNRPESIHLQGMRRTIDALDAKTDHTGKEHARSVLADVESRSLVYGRTTTGSAFRTRIDTARQPGREQYQRLVGSIHTHPLTIGEAGLESVSHGFSNKDFTTFLTDLDQQFMIIRFGRNTLIMLKTSATPNSLSEESVEAHVQSLTDEFISGNHPSTVLAQAITFNKAVCTEFGLTLYLATEKSKDLAQRIEVTNF</sequence>
<dbReference type="EMBL" id="MEUT01000071">
    <property type="protein sequence ID" value="OGC48265.1"/>
    <property type="molecule type" value="Genomic_DNA"/>
</dbReference>
<comment type="caution">
    <text evidence="1">The sequence shown here is derived from an EMBL/GenBank/DDBJ whole genome shotgun (WGS) entry which is preliminary data.</text>
</comment>
<name>A0A1F4UTI4_UNCKA</name>
<protein>
    <submittedName>
        <fullName evidence="1">Uncharacterized protein</fullName>
    </submittedName>
</protein>
<accession>A0A1F4UTI4</accession>
<reference evidence="1 2" key="1">
    <citation type="journal article" date="2016" name="Nat. Commun.">
        <title>Thousands of microbial genomes shed light on interconnected biogeochemical processes in an aquifer system.</title>
        <authorList>
            <person name="Anantharaman K."/>
            <person name="Brown C.T."/>
            <person name="Hug L.A."/>
            <person name="Sharon I."/>
            <person name="Castelle C.J."/>
            <person name="Probst A.J."/>
            <person name="Thomas B.C."/>
            <person name="Singh A."/>
            <person name="Wilkins M.J."/>
            <person name="Karaoz U."/>
            <person name="Brodie E.L."/>
            <person name="Williams K.H."/>
            <person name="Hubbard S.S."/>
            <person name="Banfield J.F."/>
        </authorList>
    </citation>
    <scope>NUCLEOTIDE SEQUENCE [LARGE SCALE GENOMIC DNA]</scope>
</reference>